<feature type="compositionally biased region" description="Pro residues" evidence="1">
    <location>
        <begin position="110"/>
        <end position="121"/>
    </location>
</feature>
<keyword evidence="2" id="KW-1133">Transmembrane helix</keyword>
<evidence type="ECO:0000256" key="2">
    <source>
        <dbReference type="SAM" id="Phobius"/>
    </source>
</evidence>
<feature type="compositionally biased region" description="Pro residues" evidence="1">
    <location>
        <begin position="1"/>
        <end position="10"/>
    </location>
</feature>
<gene>
    <name evidence="3" type="ORF">SAMN04324258_3735</name>
</gene>
<name>A0A1T5LQC0_9MICO</name>
<accession>A0A1T5LQC0</accession>
<sequence>MSGTVPPSPPGSDGRPPSVPPTSPAAGVRRVASAYQRPTVVDPWADVPLQQVTAPAAAAPPPRPEPAAAAPTTPPAGAATVHAPVPPPPEPAVAAQPTYPPAHQATQQIPPTPAYSPQAAPYPPAYSAQPAYAAQPAPVPPAAATQVQQPVHAQQATATHAPAGYAAPAAAPPPAPPRRRRRLSAGWIAFIAVDVVLIAMAVVFAVQIFSSSSPDAPAADAGTVASPTPSASASAQEPMQGEVLAHFAAPSKNIACSIYADGASCGIAQLNQQPAPTEGCDGTTGYAVTVDAEGTVAQPCVPANEQPEAAGDDVDVLDYGDSITEGDYTCTSEETGMSCTHDPTGKGFSLARAGIGTS</sequence>
<feature type="region of interest" description="Disordered" evidence="1">
    <location>
        <begin position="133"/>
        <end position="179"/>
    </location>
</feature>
<feature type="region of interest" description="Disordered" evidence="1">
    <location>
        <begin position="52"/>
        <end position="121"/>
    </location>
</feature>
<dbReference type="EMBL" id="FUZQ01000007">
    <property type="protein sequence ID" value="SKC78124.1"/>
    <property type="molecule type" value="Genomic_DNA"/>
</dbReference>
<dbReference type="STRING" id="526729.SAMN04324258_3735"/>
<evidence type="ECO:0000256" key="1">
    <source>
        <dbReference type="SAM" id="MobiDB-lite"/>
    </source>
</evidence>
<feature type="region of interest" description="Disordered" evidence="1">
    <location>
        <begin position="1"/>
        <end position="31"/>
    </location>
</feature>
<feature type="compositionally biased region" description="Low complexity" evidence="1">
    <location>
        <begin position="133"/>
        <end position="169"/>
    </location>
</feature>
<reference evidence="3 4" key="1">
    <citation type="submission" date="2017-02" db="EMBL/GenBank/DDBJ databases">
        <authorList>
            <person name="Peterson S.W."/>
        </authorList>
    </citation>
    <scope>NUCLEOTIDE SEQUENCE [LARGE SCALE GENOMIC DNA]</scope>
    <source>
        <strain evidence="3 4">DSM 21481</strain>
    </source>
</reference>
<evidence type="ECO:0000313" key="3">
    <source>
        <dbReference type="EMBL" id="SKC78124.1"/>
    </source>
</evidence>
<evidence type="ECO:0000313" key="4">
    <source>
        <dbReference type="Proteomes" id="UP000189777"/>
    </source>
</evidence>
<feature type="compositionally biased region" description="Low complexity" evidence="1">
    <location>
        <begin position="66"/>
        <end position="83"/>
    </location>
</feature>
<feature type="transmembrane region" description="Helical" evidence="2">
    <location>
        <begin position="187"/>
        <end position="209"/>
    </location>
</feature>
<dbReference type="AlphaFoldDB" id="A0A1T5LQC0"/>
<protein>
    <submittedName>
        <fullName evidence="3">Uncharacterized protein</fullName>
    </submittedName>
</protein>
<organism evidence="3 4">
    <name type="scientific">Krasilnikoviella flava</name>
    <dbReference type="NCBI Taxonomy" id="526729"/>
    <lineage>
        <taxon>Bacteria</taxon>
        <taxon>Bacillati</taxon>
        <taxon>Actinomycetota</taxon>
        <taxon>Actinomycetes</taxon>
        <taxon>Micrococcales</taxon>
        <taxon>Promicromonosporaceae</taxon>
        <taxon>Krasilnikoviella</taxon>
    </lineage>
</organism>
<keyword evidence="2" id="KW-0472">Membrane</keyword>
<keyword evidence="2" id="KW-0812">Transmembrane</keyword>
<proteinExistence type="predicted"/>
<dbReference type="Proteomes" id="UP000189777">
    <property type="component" value="Unassembled WGS sequence"/>
</dbReference>
<keyword evidence="4" id="KW-1185">Reference proteome</keyword>